<dbReference type="AlphaFoldDB" id="A0A226QRT5"/>
<keyword evidence="1" id="KW-0812">Transmembrane</keyword>
<feature type="transmembrane region" description="Helical" evidence="1">
    <location>
        <begin position="210"/>
        <end position="230"/>
    </location>
</feature>
<dbReference type="PANTHER" id="PTHR34473:SF2">
    <property type="entry name" value="UPF0699 TRANSMEMBRANE PROTEIN YDBT"/>
    <property type="match status" value="1"/>
</dbReference>
<evidence type="ECO:0000313" key="4">
    <source>
        <dbReference type="Proteomes" id="UP000198394"/>
    </source>
</evidence>
<dbReference type="Proteomes" id="UP000198394">
    <property type="component" value="Unassembled WGS sequence"/>
</dbReference>
<gene>
    <name evidence="3" type="ORF">B9L23_04820</name>
</gene>
<dbReference type="RefSeq" id="WP_089096967.1">
    <property type="nucleotide sequence ID" value="NZ_NDYL01000001.1"/>
</dbReference>
<dbReference type="PANTHER" id="PTHR34473">
    <property type="entry name" value="UPF0699 TRANSMEMBRANE PROTEIN YDBS"/>
    <property type="match status" value="1"/>
</dbReference>
<dbReference type="PIRSF" id="PIRSF026631">
    <property type="entry name" value="UCP026631"/>
    <property type="match status" value="1"/>
</dbReference>
<dbReference type="EMBL" id="NDYL01000001">
    <property type="protein sequence ID" value="OXB94222.1"/>
    <property type="molecule type" value="Genomic_DNA"/>
</dbReference>
<dbReference type="InterPro" id="IPR014529">
    <property type="entry name" value="UCP026631"/>
</dbReference>
<feature type="domain" description="YdbS-like PH" evidence="2">
    <location>
        <begin position="382"/>
        <end position="443"/>
    </location>
</feature>
<dbReference type="InterPro" id="IPR005182">
    <property type="entry name" value="YdbS-like_PH"/>
</dbReference>
<feature type="transmembrane region" description="Helical" evidence="1">
    <location>
        <begin position="12"/>
        <end position="31"/>
    </location>
</feature>
<feature type="transmembrane region" description="Helical" evidence="1">
    <location>
        <begin position="37"/>
        <end position="56"/>
    </location>
</feature>
<keyword evidence="1" id="KW-0472">Membrane</keyword>
<name>A0A226QRT5_9BACL</name>
<evidence type="ECO:0000313" key="3">
    <source>
        <dbReference type="EMBL" id="OXB94222.1"/>
    </source>
</evidence>
<evidence type="ECO:0000259" key="2">
    <source>
        <dbReference type="Pfam" id="PF03703"/>
    </source>
</evidence>
<keyword evidence="4" id="KW-1185">Reference proteome</keyword>
<reference evidence="3 4" key="1">
    <citation type="submission" date="2017-04" db="EMBL/GenBank/DDBJ databases">
        <title>The genome sequence of Parageobacillus galactosidasius DSM 18751.</title>
        <authorList>
            <person name="Ramaloko W.T."/>
            <person name="Koen N."/>
            <person name="Polliack S."/>
            <person name="Aliyu H."/>
            <person name="Lebre P."/>
            <person name="Mohr T."/>
            <person name="Oswald F."/>
            <person name="Zwick M."/>
            <person name="Neumann A."/>
            <person name="Syldatk C."/>
            <person name="Cowan D."/>
            <person name="De Maayer P."/>
        </authorList>
    </citation>
    <scope>NUCLEOTIDE SEQUENCE [LARGE SCALE GENOMIC DNA]</scope>
    <source>
        <strain evidence="3 4">DSM 18751</strain>
    </source>
</reference>
<feature type="transmembrane region" description="Helical" evidence="1">
    <location>
        <begin position="169"/>
        <end position="190"/>
    </location>
</feature>
<comment type="caution">
    <text evidence="3">The sequence shown here is derived from an EMBL/GenBank/DDBJ whole genome shotgun (WGS) entry which is preliminary data.</text>
</comment>
<evidence type="ECO:0000256" key="1">
    <source>
        <dbReference type="SAM" id="Phobius"/>
    </source>
</evidence>
<accession>A0A226QRT5</accession>
<feature type="domain" description="YdbS-like PH" evidence="2">
    <location>
        <begin position="64"/>
        <end position="138"/>
    </location>
</feature>
<keyword evidence="1" id="KW-1133">Transmembrane helix</keyword>
<protein>
    <recommendedName>
        <fullName evidence="2">YdbS-like PH domain-containing protein</fullName>
    </recommendedName>
</protein>
<proteinExistence type="predicted"/>
<sequence length="495" mass="56900">MTFRYSKLKIFYDLLDLIKSNLFILFILFLNSGSNSMFMNIVQWGAIAVFGFSFLFRIYETLFTKVVFAEDGIHIHKGLFSKSEQFIPREKFENVQTKANVLQRLFGVQSITMETGEATSDVTLEFVNKVDCIKIEDYVLRNGNQEQHAEEAINESERQILFTTTIRDILKASLLSFSFLAIIPIGLNIWSDVHPEKYINVDKVMSHLSGWLLILLVLLAVLAAVGIGVFKTFNSYYQYTISMDNERIYVQKGWLSKQSFSIRKDKVQAVIYKQNGYQKLLGVTTIKLISAGEILPGEDQNINEFFPYLPTEKAHELIAIMLPEFQLRSMTHYASPKAKKLIWLRPPIFASLVAATGFWKPIFFVFGAIVLVFTYINRIREYRNTAFKLEDAHVQLRSGAFTVETLVTKRAKLLELQFERSLLQRIFDVMSVKLTNRAHPVHVTTLLDIDSSLQPLITSWFEARTKDVEIDPHSQYDSLKQDACPIPSYVEVNSK</sequence>
<feature type="transmembrane region" description="Helical" evidence="1">
    <location>
        <begin position="348"/>
        <end position="376"/>
    </location>
</feature>
<organism evidence="3 4">
    <name type="scientific">Parageobacillus galactosidasius</name>
    <dbReference type="NCBI Taxonomy" id="883812"/>
    <lineage>
        <taxon>Bacteria</taxon>
        <taxon>Bacillati</taxon>
        <taxon>Bacillota</taxon>
        <taxon>Bacilli</taxon>
        <taxon>Bacillales</taxon>
        <taxon>Anoxybacillaceae</taxon>
        <taxon>Parageobacillus</taxon>
    </lineage>
</organism>
<dbReference type="Pfam" id="PF03703">
    <property type="entry name" value="bPH_2"/>
    <property type="match status" value="3"/>
</dbReference>
<feature type="domain" description="YdbS-like PH" evidence="2">
    <location>
        <begin position="236"/>
        <end position="317"/>
    </location>
</feature>